<gene>
    <name evidence="1" type="ORF">LCGC14_0389320</name>
</gene>
<organism evidence="1">
    <name type="scientific">marine sediment metagenome</name>
    <dbReference type="NCBI Taxonomy" id="412755"/>
    <lineage>
        <taxon>unclassified sequences</taxon>
        <taxon>metagenomes</taxon>
        <taxon>ecological metagenomes</taxon>
    </lineage>
</organism>
<reference evidence="1" key="1">
    <citation type="journal article" date="2015" name="Nature">
        <title>Complex archaea that bridge the gap between prokaryotes and eukaryotes.</title>
        <authorList>
            <person name="Spang A."/>
            <person name="Saw J.H."/>
            <person name="Jorgensen S.L."/>
            <person name="Zaremba-Niedzwiedzka K."/>
            <person name="Martijn J."/>
            <person name="Lind A.E."/>
            <person name="van Eijk R."/>
            <person name="Schleper C."/>
            <person name="Guy L."/>
            <person name="Ettema T.J."/>
        </authorList>
    </citation>
    <scope>NUCLEOTIDE SEQUENCE</scope>
</reference>
<protein>
    <submittedName>
        <fullName evidence="1">Uncharacterized protein</fullName>
    </submittedName>
</protein>
<name>A0A0F9SZZ3_9ZZZZ</name>
<dbReference type="AlphaFoldDB" id="A0A0F9SZZ3"/>
<accession>A0A0F9SZZ3</accession>
<evidence type="ECO:0000313" key="1">
    <source>
        <dbReference type="EMBL" id="KKN74515.1"/>
    </source>
</evidence>
<proteinExistence type="predicted"/>
<sequence length="75" mass="8340">MTEDSPTNHLSVSFGDKRRYTYLNTDLSIKVGDEVLIPGGKTPVVMQVGMILDPRAPFEYKSIIRRVSRETGPAS</sequence>
<dbReference type="EMBL" id="LAZR01000324">
    <property type="protein sequence ID" value="KKN74515.1"/>
    <property type="molecule type" value="Genomic_DNA"/>
</dbReference>
<comment type="caution">
    <text evidence="1">The sequence shown here is derived from an EMBL/GenBank/DDBJ whole genome shotgun (WGS) entry which is preliminary data.</text>
</comment>